<dbReference type="Gene3D" id="1.10.10.60">
    <property type="entry name" value="Homeodomain-like"/>
    <property type="match status" value="1"/>
</dbReference>
<dbReference type="Proteomes" id="UP000500938">
    <property type="component" value="Chromosome"/>
</dbReference>
<evidence type="ECO:0000259" key="4">
    <source>
        <dbReference type="PROSITE" id="PS01124"/>
    </source>
</evidence>
<dbReference type="InterPro" id="IPR018060">
    <property type="entry name" value="HTH_AraC"/>
</dbReference>
<dbReference type="PANTHER" id="PTHR47894:SF1">
    <property type="entry name" value="HTH-TYPE TRANSCRIPTIONAL REGULATOR VQSM"/>
    <property type="match status" value="1"/>
</dbReference>
<dbReference type="AlphaFoldDB" id="A0A6M4INU7"/>
<dbReference type="PROSITE" id="PS01124">
    <property type="entry name" value="HTH_ARAC_FAMILY_2"/>
    <property type="match status" value="1"/>
</dbReference>
<accession>A0A6M4INU7</accession>
<dbReference type="GO" id="GO:0003700">
    <property type="term" value="F:DNA-binding transcription factor activity"/>
    <property type="evidence" value="ECO:0007669"/>
    <property type="project" value="InterPro"/>
</dbReference>
<keyword evidence="6" id="KW-1185">Reference proteome</keyword>
<feature type="domain" description="HTH araC/xylS-type" evidence="4">
    <location>
        <begin position="227"/>
        <end position="325"/>
    </location>
</feature>
<evidence type="ECO:0000256" key="3">
    <source>
        <dbReference type="ARBA" id="ARBA00023163"/>
    </source>
</evidence>
<evidence type="ECO:0000313" key="6">
    <source>
        <dbReference type="Proteomes" id="UP000500938"/>
    </source>
</evidence>
<keyword evidence="2" id="KW-0238">DNA-binding</keyword>
<dbReference type="GO" id="GO:0000976">
    <property type="term" value="F:transcription cis-regulatory region binding"/>
    <property type="evidence" value="ECO:0007669"/>
    <property type="project" value="TreeGrafter"/>
</dbReference>
<protein>
    <submittedName>
        <fullName evidence="5">AraC family transcriptional regulator</fullName>
    </submittedName>
</protein>
<gene>
    <name evidence="5" type="ORF">HKW67_13295</name>
</gene>
<dbReference type="Pfam" id="PF12625">
    <property type="entry name" value="Arabinose_bd"/>
    <property type="match status" value="1"/>
</dbReference>
<dbReference type="GO" id="GO:0005829">
    <property type="term" value="C:cytosol"/>
    <property type="evidence" value="ECO:0007669"/>
    <property type="project" value="TreeGrafter"/>
</dbReference>
<dbReference type="SMART" id="SM00342">
    <property type="entry name" value="HTH_ARAC"/>
    <property type="match status" value="1"/>
</dbReference>
<dbReference type="SUPFAM" id="SSF46689">
    <property type="entry name" value="Homeodomain-like"/>
    <property type="match status" value="1"/>
</dbReference>
<dbReference type="InterPro" id="IPR032687">
    <property type="entry name" value="AraC-type_N"/>
</dbReference>
<dbReference type="InterPro" id="IPR009057">
    <property type="entry name" value="Homeodomain-like_sf"/>
</dbReference>
<proteinExistence type="predicted"/>
<keyword evidence="3" id="KW-0804">Transcription</keyword>
<evidence type="ECO:0000256" key="1">
    <source>
        <dbReference type="ARBA" id="ARBA00023015"/>
    </source>
</evidence>
<sequence length="329" mass="35937">MHLRAAFASAARAGVEQSALLEASGITPEQMLSPEAPVALESALRLWDEAARRSGDPWFGLHAGELADPLRFGALGYVIMSSGTVREALDAAIRYERVMYTGFRTTLEQQAENVIIGHAAVTEDIPVERHPIEFALATILTVCRRTSERPVRARAVLLRHRAHGDTAEYERVFGVRPTFGAEKNALILPASALAFPVRGASPDVLRSIAPIVEKLHADVLGDAPVTDAVRRAVATAVHHAEPTLAMIASTLVMSERSLQRRLADEQTSFQRVLDDTRQALTLQYLEDPSLPIGEVAFLTGFRDGSAFHRAVRRWTGRTPGQIRAERDGA</sequence>
<evidence type="ECO:0000313" key="5">
    <source>
        <dbReference type="EMBL" id="QJR36410.1"/>
    </source>
</evidence>
<dbReference type="KEGG" id="ggr:HKW67_13295"/>
<name>A0A6M4INU7_9BACT</name>
<dbReference type="PANTHER" id="PTHR47894">
    <property type="entry name" value="HTH-TYPE TRANSCRIPTIONAL REGULATOR GADX"/>
    <property type="match status" value="1"/>
</dbReference>
<dbReference type="Pfam" id="PF12833">
    <property type="entry name" value="HTH_18"/>
    <property type="match status" value="1"/>
</dbReference>
<organism evidence="5 6">
    <name type="scientific">Gemmatimonas groenlandica</name>
    <dbReference type="NCBI Taxonomy" id="2732249"/>
    <lineage>
        <taxon>Bacteria</taxon>
        <taxon>Pseudomonadati</taxon>
        <taxon>Gemmatimonadota</taxon>
        <taxon>Gemmatimonadia</taxon>
        <taxon>Gemmatimonadales</taxon>
        <taxon>Gemmatimonadaceae</taxon>
        <taxon>Gemmatimonas</taxon>
    </lineage>
</organism>
<evidence type="ECO:0000256" key="2">
    <source>
        <dbReference type="ARBA" id="ARBA00023125"/>
    </source>
</evidence>
<dbReference type="EMBL" id="CP053085">
    <property type="protein sequence ID" value="QJR36410.1"/>
    <property type="molecule type" value="Genomic_DNA"/>
</dbReference>
<keyword evidence="1" id="KW-0805">Transcription regulation</keyword>
<reference evidence="5 6" key="1">
    <citation type="submission" date="2020-05" db="EMBL/GenBank/DDBJ databases">
        <title>Complete genome sequence of Gemmatimonas greenlandica TET16.</title>
        <authorList>
            <person name="Zeng Y."/>
        </authorList>
    </citation>
    <scope>NUCLEOTIDE SEQUENCE [LARGE SCALE GENOMIC DNA]</scope>
    <source>
        <strain evidence="5 6">TET16</strain>
    </source>
</reference>